<geneLocation type="plasmid" evidence="1 2">
    <name>p.BC006.2</name>
</geneLocation>
<evidence type="ECO:0000313" key="2">
    <source>
        <dbReference type="Proteomes" id="UP001221092"/>
    </source>
</evidence>
<proteinExistence type="predicted"/>
<sequence>MRPVKVYLGVPQTEKLPVYVVKQEHQLTIRQMLFTNTSATDAKITITVNTIDIMKDLVISAGETRVIDTSIVLDPSDTLFLRQEKENAINVTISGTLEQSYQ</sequence>
<organism evidence="1 2">
    <name type="scientific">Bacillus paranthracis</name>
    <dbReference type="NCBI Taxonomy" id="2026186"/>
    <lineage>
        <taxon>Bacteria</taxon>
        <taxon>Bacillati</taxon>
        <taxon>Bacillota</taxon>
        <taxon>Bacilli</taxon>
        <taxon>Bacillales</taxon>
        <taxon>Bacillaceae</taxon>
        <taxon>Bacillus</taxon>
        <taxon>Bacillus cereus group</taxon>
    </lineage>
</organism>
<dbReference type="AlphaFoldDB" id="A0AAX3QME6"/>
<accession>A0AAX3QME6</accession>
<name>A0AAX3QME6_9BACI</name>
<reference evidence="1" key="1">
    <citation type="submission" date="2023-03" db="EMBL/GenBank/DDBJ databases">
        <authorList>
            <person name="Liu Z."/>
        </authorList>
    </citation>
    <scope>NUCLEOTIDE SEQUENCE</scope>
    <source>
        <strain evidence="1">Bc006</strain>
        <plasmid evidence="1">p.BC006.2</plasmid>
    </source>
</reference>
<gene>
    <name evidence="1" type="ORF">P3K65_27860</name>
</gene>
<protein>
    <submittedName>
        <fullName evidence="1">Uncharacterized protein</fullName>
    </submittedName>
</protein>
<dbReference type="Proteomes" id="UP001221092">
    <property type="component" value="Plasmid p.BC006.2"/>
</dbReference>
<dbReference type="EMBL" id="CP119631">
    <property type="protein sequence ID" value="WES09733.1"/>
    <property type="molecule type" value="Genomic_DNA"/>
</dbReference>
<keyword evidence="1" id="KW-0614">Plasmid</keyword>
<evidence type="ECO:0000313" key="1">
    <source>
        <dbReference type="EMBL" id="WES09733.1"/>
    </source>
</evidence>
<dbReference type="RefSeq" id="WP_276105335.1">
    <property type="nucleotide sequence ID" value="NZ_CP119631.1"/>
</dbReference>